<keyword evidence="1" id="KW-0479">Metal-binding</keyword>
<gene>
    <name evidence="9" type="ORF">PDIGIT_LOCUS13995</name>
</gene>
<evidence type="ECO:0000256" key="7">
    <source>
        <dbReference type="SAM" id="MobiDB-lite"/>
    </source>
</evidence>
<dbReference type="SMART" id="SM00066">
    <property type="entry name" value="GAL4"/>
    <property type="match status" value="1"/>
</dbReference>
<organism evidence="9 10">
    <name type="scientific">Periconia digitata</name>
    <dbReference type="NCBI Taxonomy" id="1303443"/>
    <lineage>
        <taxon>Eukaryota</taxon>
        <taxon>Fungi</taxon>
        <taxon>Dikarya</taxon>
        <taxon>Ascomycota</taxon>
        <taxon>Pezizomycotina</taxon>
        <taxon>Dothideomycetes</taxon>
        <taxon>Pleosporomycetidae</taxon>
        <taxon>Pleosporales</taxon>
        <taxon>Massarineae</taxon>
        <taxon>Periconiaceae</taxon>
        <taxon>Periconia</taxon>
    </lineage>
</organism>
<dbReference type="CDD" id="cd00067">
    <property type="entry name" value="GAL4"/>
    <property type="match status" value="1"/>
</dbReference>
<keyword evidence="3" id="KW-0805">Transcription regulation</keyword>
<evidence type="ECO:0000256" key="6">
    <source>
        <dbReference type="ARBA" id="ARBA00023242"/>
    </source>
</evidence>
<feature type="region of interest" description="Disordered" evidence="7">
    <location>
        <begin position="1"/>
        <end position="33"/>
    </location>
</feature>
<keyword evidence="4" id="KW-0238">DNA-binding</keyword>
<dbReference type="InterPro" id="IPR021858">
    <property type="entry name" value="Fun_TF"/>
</dbReference>
<evidence type="ECO:0000256" key="4">
    <source>
        <dbReference type="ARBA" id="ARBA00023125"/>
    </source>
</evidence>
<dbReference type="InterPro" id="IPR036864">
    <property type="entry name" value="Zn2-C6_fun-type_DNA-bd_sf"/>
</dbReference>
<dbReference type="OrthoDB" id="3598904at2759"/>
<comment type="caution">
    <text evidence="9">The sequence shown here is derived from an EMBL/GenBank/DDBJ whole genome shotgun (WGS) entry which is preliminary data.</text>
</comment>
<reference evidence="9" key="1">
    <citation type="submission" date="2023-01" db="EMBL/GenBank/DDBJ databases">
        <authorList>
            <person name="Van Ghelder C."/>
            <person name="Rancurel C."/>
        </authorList>
    </citation>
    <scope>NUCLEOTIDE SEQUENCE</scope>
    <source>
        <strain evidence="9">CNCM I-4278</strain>
    </source>
</reference>
<dbReference type="SUPFAM" id="SSF57701">
    <property type="entry name" value="Zn2/Cys6 DNA-binding domain"/>
    <property type="match status" value="1"/>
</dbReference>
<name>A0A9W4URL6_9PLEO</name>
<feature type="compositionally biased region" description="Basic residues" evidence="7">
    <location>
        <begin position="19"/>
        <end position="33"/>
    </location>
</feature>
<dbReference type="AlphaFoldDB" id="A0A9W4URL6"/>
<dbReference type="PANTHER" id="PTHR36206">
    <property type="entry name" value="ASPERCRYPTIN BIOSYNTHESIS CLUSTER-SPECIFIC TRANSCRIPTION REGULATOR ATNN-RELATED"/>
    <property type="match status" value="1"/>
</dbReference>
<protein>
    <recommendedName>
        <fullName evidence="8">Zn(2)-C6 fungal-type domain-containing protein</fullName>
    </recommendedName>
</protein>
<evidence type="ECO:0000256" key="1">
    <source>
        <dbReference type="ARBA" id="ARBA00022723"/>
    </source>
</evidence>
<dbReference type="PROSITE" id="PS50048">
    <property type="entry name" value="ZN2_CY6_FUNGAL_2"/>
    <property type="match status" value="1"/>
</dbReference>
<proteinExistence type="predicted"/>
<dbReference type="GO" id="GO:0003677">
    <property type="term" value="F:DNA binding"/>
    <property type="evidence" value="ECO:0007669"/>
    <property type="project" value="UniProtKB-KW"/>
</dbReference>
<keyword evidence="5" id="KW-0804">Transcription</keyword>
<evidence type="ECO:0000256" key="2">
    <source>
        <dbReference type="ARBA" id="ARBA00022833"/>
    </source>
</evidence>
<dbReference type="GO" id="GO:0008270">
    <property type="term" value="F:zinc ion binding"/>
    <property type="evidence" value="ECO:0007669"/>
    <property type="project" value="InterPro"/>
</dbReference>
<evidence type="ECO:0000259" key="8">
    <source>
        <dbReference type="PROSITE" id="PS50048"/>
    </source>
</evidence>
<keyword evidence="6" id="KW-0539">Nucleus</keyword>
<accession>A0A9W4URL6</accession>
<dbReference type="EMBL" id="CAOQHR010000011">
    <property type="protein sequence ID" value="CAI6340810.1"/>
    <property type="molecule type" value="Genomic_DNA"/>
</dbReference>
<dbReference type="InterPro" id="IPR052360">
    <property type="entry name" value="Transcr_Regulatory_Proteins"/>
</dbReference>
<dbReference type="InterPro" id="IPR001138">
    <property type="entry name" value="Zn2Cys6_DnaBD"/>
</dbReference>
<evidence type="ECO:0000313" key="10">
    <source>
        <dbReference type="Proteomes" id="UP001152607"/>
    </source>
</evidence>
<dbReference type="Pfam" id="PF11951">
    <property type="entry name" value="Fungal_trans_2"/>
    <property type="match status" value="1"/>
</dbReference>
<dbReference type="Proteomes" id="UP001152607">
    <property type="component" value="Unassembled WGS sequence"/>
</dbReference>
<dbReference type="GO" id="GO:0000981">
    <property type="term" value="F:DNA-binding transcription factor activity, RNA polymerase II-specific"/>
    <property type="evidence" value="ECO:0007669"/>
    <property type="project" value="InterPro"/>
</dbReference>
<dbReference type="PANTHER" id="PTHR36206:SF12">
    <property type="entry name" value="ASPERCRYPTIN BIOSYNTHESIS CLUSTER-SPECIFIC TRANSCRIPTION REGULATOR ATNN-RELATED"/>
    <property type="match status" value="1"/>
</dbReference>
<evidence type="ECO:0000256" key="5">
    <source>
        <dbReference type="ARBA" id="ARBA00023163"/>
    </source>
</evidence>
<dbReference type="Pfam" id="PF00172">
    <property type="entry name" value="Zn_clus"/>
    <property type="match status" value="1"/>
</dbReference>
<keyword evidence="10" id="KW-1185">Reference proteome</keyword>
<sequence>MPPASNTKGSGGEEEQRAHVRKKKKEEHVRKKAWKPKTKTGCMTCRIRRVKCDEAKPYCHRCTSTGRTCEWYPVASPTPPREGNTSTPESLIAAFPGLKLRSDSEKNAFQFFKAYTVKELSGFFDSEFWQFEILQASHTIPAIRHAVMSLAAMHRKFIECRMPVLPSGTSDEHMRFALQQSTLALQARGRTTVDLLTISILFYCISCFEGHQTKAIEHLRSGLKILRQADEEEGRNPQHYANQPIALNTLRSMFVALDVEVRALLSVSALAQWEPLPRSEHIPAPESFRTLLQTKRYMERFYREIRTFIQSSDLYRPVGPEAKPFNDLIEEFRNEFNVMNPRLDAFLEQCASDVGEEERDSYLWIRLWREQIRLLLSSFLEFDENSGIRMLDWHVDEHGMGVIVDLVGQLLRAPPGLTIPFGADPRDYYTSYAEVEHMTPKKSMPYARPVFASGSNVGIALWHVVSKARSSLLRRRAIALMLEFPRGEGVWNSVVAGRIAWERLVLEETAFEGQLGVLRDKMSEPPEYIPDENRCRGVEINFLGARLLRVEFLSVKQFALKQPGITKYIAW</sequence>
<dbReference type="PROSITE" id="PS00463">
    <property type="entry name" value="ZN2_CY6_FUNGAL_1"/>
    <property type="match status" value="1"/>
</dbReference>
<feature type="domain" description="Zn(2)-C6 fungal-type" evidence="8">
    <location>
        <begin position="41"/>
        <end position="71"/>
    </location>
</feature>
<evidence type="ECO:0000256" key="3">
    <source>
        <dbReference type="ARBA" id="ARBA00023015"/>
    </source>
</evidence>
<evidence type="ECO:0000313" key="9">
    <source>
        <dbReference type="EMBL" id="CAI6340810.1"/>
    </source>
</evidence>
<dbReference type="Gene3D" id="4.10.240.10">
    <property type="entry name" value="Zn(2)-C6 fungal-type DNA-binding domain"/>
    <property type="match status" value="1"/>
</dbReference>
<keyword evidence="2" id="KW-0862">Zinc</keyword>